<evidence type="ECO:0000256" key="4">
    <source>
        <dbReference type="ARBA" id="ARBA00022722"/>
    </source>
</evidence>
<dbReference type="HAMAP" id="MF_01895">
    <property type="entry name" value="RNase_R"/>
    <property type="match status" value="1"/>
</dbReference>
<gene>
    <name evidence="8 11" type="primary">rnr</name>
    <name evidence="11" type="ORF">EK398_16295</name>
</gene>
<comment type="catalytic activity">
    <reaction evidence="1 8">
        <text>Exonucleolytic cleavage in the 3'- to 5'-direction to yield nucleoside 5'-phosphates.</text>
        <dbReference type="EC" id="3.1.13.1"/>
    </reaction>
</comment>
<evidence type="ECO:0000256" key="1">
    <source>
        <dbReference type="ARBA" id="ARBA00001849"/>
    </source>
</evidence>
<dbReference type="SMART" id="SM00955">
    <property type="entry name" value="RNB"/>
    <property type="match status" value="1"/>
</dbReference>
<dbReference type="CDD" id="cd04471">
    <property type="entry name" value="S1_RNase_R"/>
    <property type="match status" value="1"/>
</dbReference>
<keyword evidence="4 8" id="KW-0540">Nuclease</keyword>
<comment type="caution">
    <text evidence="11">The sequence shown here is derived from an EMBL/GenBank/DDBJ whole genome shotgun (WGS) entry which is preliminary data.</text>
</comment>
<dbReference type="GO" id="GO:0006402">
    <property type="term" value="P:mRNA catabolic process"/>
    <property type="evidence" value="ECO:0007669"/>
    <property type="project" value="TreeGrafter"/>
</dbReference>
<evidence type="ECO:0000256" key="5">
    <source>
        <dbReference type="ARBA" id="ARBA00022801"/>
    </source>
</evidence>
<dbReference type="InterPro" id="IPR013223">
    <property type="entry name" value="RNase_B_OB_dom"/>
</dbReference>
<keyword evidence="6 8" id="KW-0269">Exonuclease</keyword>
<dbReference type="PROSITE" id="PS50126">
    <property type="entry name" value="S1"/>
    <property type="match status" value="1"/>
</dbReference>
<evidence type="ECO:0000256" key="6">
    <source>
        <dbReference type="ARBA" id="ARBA00022839"/>
    </source>
</evidence>
<dbReference type="SUPFAM" id="SSF50249">
    <property type="entry name" value="Nucleic acid-binding proteins"/>
    <property type="match status" value="4"/>
</dbReference>
<evidence type="ECO:0000256" key="2">
    <source>
        <dbReference type="ARBA" id="ARBA00004496"/>
    </source>
</evidence>
<dbReference type="SMART" id="SM00316">
    <property type="entry name" value="S1"/>
    <property type="match status" value="1"/>
</dbReference>
<feature type="domain" description="S1 motif" evidence="10">
    <location>
        <begin position="638"/>
        <end position="718"/>
    </location>
</feature>
<accession>A0A437URL0</accession>
<dbReference type="PROSITE" id="PS01175">
    <property type="entry name" value="RIBONUCLEASE_II"/>
    <property type="match status" value="1"/>
</dbReference>
<keyword evidence="5 8" id="KW-0378">Hydrolase</keyword>
<feature type="compositionally biased region" description="Basic residues" evidence="9">
    <location>
        <begin position="769"/>
        <end position="794"/>
    </location>
</feature>
<dbReference type="NCBIfam" id="TIGR02063">
    <property type="entry name" value="RNase_R"/>
    <property type="match status" value="1"/>
</dbReference>
<dbReference type="InterPro" id="IPR004476">
    <property type="entry name" value="RNase_II/RNase_R"/>
</dbReference>
<dbReference type="InterPro" id="IPR003029">
    <property type="entry name" value="S1_domain"/>
</dbReference>
<dbReference type="RefSeq" id="WP_127979592.1">
    <property type="nucleotide sequence ID" value="NZ_JBPFKW010000133.1"/>
</dbReference>
<dbReference type="InterPro" id="IPR050180">
    <property type="entry name" value="RNR_Ribonuclease"/>
</dbReference>
<evidence type="ECO:0000313" key="11">
    <source>
        <dbReference type="EMBL" id="RVU96277.1"/>
    </source>
</evidence>
<dbReference type="Proteomes" id="UP000288388">
    <property type="component" value="Unassembled WGS sequence"/>
</dbReference>
<evidence type="ECO:0000256" key="8">
    <source>
        <dbReference type="HAMAP-Rule" id="MF_01895"/>
    </source>
</evidence>
<dbReference type="EMBL" id="RYZS01000001">
    <property type="protein sequence ID" value="RVU96277.1"/>
    <property type="molecule type" value="Genomic_DNA"/>
</dbReference>
<dbReference type="InterPro" id="IPR001900">
    <property type="entry name" value="RNase_II/R"/>
</dbReference>
<dbReference type="Gene3D" id="2.40.50.140">
    <property type="entry name" value="Nucleic acid-binding proteins"/>
    <property type="match status" value="2"/>
</dbReference>
<feature type="compositionally biased region" description="Basic and acidic residues" evidence="9">
    <location>
        <begin position="748"/>
        <end position="768"/>
    </location>
</feature>
<evidence type="ECO:0000313" key="12">
    <source>
        <dbReference type="Proteomes" id="UP000288388"/>
    </source>
</evidence>
<protein>
    <recommendedName>
        <fullName evidence="8">Ribonuclease R</fullName>
        <shortName evidence="8">RNase R</shortName>
        <ecNumber evidence="8">3.1.13.1</ecNumber>
    </recommendedName>
</protein>
<dbReference type="PANTHER" id="PTHR23355:SF9">
    <property type="entry name" value="DIS3-LIKE EXONUCLEASE 2"/>
    <property type="match status" value="1"/>
</dbReference>
<dbReference type="Pfam" id="PF00773">
    <property type="entry name" value="RNB"/>
    <property type="match status" value="1"/>
</dbReference>
<keyword evidence="3 8" id="KW-0963">Cytoplasm</keyword>
<comment type="function">
    <text evidence="8">3'-5' exoribonuclease that releases 5'-nucleoside monophosphates and is involved in maturation of structured RNAs.</text>
</comment>
<feature type="compositionally biased region" description="Basic residues" evidence="9">
    <location>
        <begin position="735"/>
        <end position="747"/>
    </location>
</feature>
<keyword evidence="7 8" id="KW-0694">RNA-binding</keyword>
<evidence type="ECO:0000256" key="9">
    <source>
        <dbReference type="SAM" id="MobiDB-lite"/>
    </source>
</evidence>
<dbReference type="EC" id="3.1.13.1" evidence="8"/>
<evidence type="ECO:0000256" key="7">
    <source>
        <dbReference type="ARBA" id="ARBA00022884"/>
    </source>
</evidence>
<dbReference type="GO" id="GO:0003723">
    <property type="term" value="F:RNA binding"/>
    <property type="evidence" value="ECO:0007669"/>
    <property type="project" value="UniProtKB-UniRule"/>
</dbReference>
<dbReference type="Pfam" id="PF08206">
    <property type="entry name" value="OB_RNB"/>
    <property type="match status" value="1"/>
</dbReference>
<dbReference type="InterPro" id="IPR012340">
    <property type="entry name" value="NA-bd_OB-fold"/>
</dbReference>
<dbReference type="InterPro" id="IPR040476">
    <property type="entry name" value="CSD2"/>
</dbReference>
<dbReference type="GO" id="GO:0005829">
    <property type="term" value="C:cytosol"/>
    <property type="evidence" value="ECO:0007669"/>
    <property type="project" value="TreeGrafter"/>
</dbReference>
<dbReference type="InterPro" id="IPR022966">
    <property type="entry name" value="RNase_II/R_CS"/>
</dbReference>
<proteinExistence type="inferred from homology"/>
<dbReference type="Pfam" id="PF00575">
    <property type="entry name" value="S1"/>
    <property type="match status" value="1"/>
</dbReference>
<dbReference type="Pfam" id="PF17876">
    <property type="entry name" value="CSD2"/>
    <property type="match status" value="1"/>
</dbReference>
<feature type="region of interest" description="Disordered" evidence="9">
    <location>
        <begin position="726"/>
        <end position="794"/>
    </location>
</feature>
<dbReference type="InterPro" id="IPR011805">
    <property type="entry name" value="RNase_R"/>
</dbReference>
<evidence type="ECO:0000256" key="3">
    <source>
        <dbReference type="ARBA" id="ARBA00022490"/>
    </source>
</evidence>
<sequence>MERKTIKAEILAGLKAANKKSLSMEELAEILNMRKSEDYKLLVQTVAQLEREKAVEFNKKGRIKLPFQPIEVEGIFRRNERGFGFVTIDPEEPNIFIPKEATNFAMDGDIVMIDIQKTADLFSDRGAEGRVVSIKERKIQQIVGEFTAFDVDEIAESDLFGYVTPKDKKSAQFKVFIAAEGIQPVDGSIVIVEITHYPEKGYATSLEGIVTKVVGHKNDPGMDILSIVIAQGIPTQFPDEVQTASEQVPDTIAESDLVGRRDLRDQQIVTIDGADAKDLDDAVTVRKLANGNYFLGVHIADVSYYVTEESLLDKEAFERGTSVYLTDRVIPMIPQRLSNGICSLNPQVPRLTMSCEMEIDPSGTIVQHEIFQSVIQTSERMTYSAVNDILEDENPETIKRYQELVPMFRLMKELHQILESRRNRRGAINFEDREAKILVDSEGRPIDIELRERGVGERLIESFMLAANETVAEHFNRLKLPFIYRIHEQPKEEKMQRFFDFAAALGILVKGTKNTITPKDLQQVIHDVEEKPEAAVINTMLLRSMQQARYSEDNYGHYGLAAEYYTHFTSPIRRYPDLIVHRLIRSYSNDQSEATKEKWAEALPEIADHSSKMERRAVEAEREVDSMKKAEYMADKVGEEFDGIISSVTKFGIFIELPNTVEGMIHLNELKQDYFHFIENQLALVGERTRQTFKIGQKVRVKVTKSDPQTREIDFELLEAEEIPALEVPGNNRRDQRRKPTGGRKNNKKSEKNYGKGKNSDRQKTTGKDKKKKKGKKPFYKSVAKKKKSGRKKG</sequence>
<reference evidence="11 12" key="1">
    <citation type="submission" date="2018-12" db="EMBL/GenBank/DDBJ databases">
        <title>A novel vanA-carrying plasmid in a clinical isolate of Enterococcus avium.</title>
        <authorList>
            <person name="Bernasconi O.J."/>
            <person name="Luzzaro F."/>
            <person name="Endimiani A."/>
        </authorList>
    </citation>
    <scope>NUCLEOTIDE SEQUENCE [LARGE SCALE GENOMIC DNA]</scope>
    <source>
        <strain evidence="11 12">LC0559/18</strain>
    </source>
</reference>
<evidence type="ECO:0000259" key="10">
    <source>
        <dbReference type="PROSITE" id="PS50126"/>
    </source>
</evidence>
<comment type="subcellular location">
    <subcellularLocation>
        <location evidence="2 8">Cytoplasm</location>
    </subcellularLocation>
</comment>
<dbReference type="NCBIfam" id="TIGR00358">
    <property type="entry name" value="3_prime_RNase"/>
    <property type="match status" value="1"/>
</dbReference>
<dbReference type="AlphaFoldDB" id="A0A437URL0"/>
<comment type="similarity">
    <text evidence="8">Belongs to the RNR ribonuclease family. RNase R subfamily.</text>
</comment>
<organism evidence="11 12">
    <name type="scientific">Enterococcus avium</name>
    <name type="common">Streptococcus avium</name>
    <dbReference type="NCBI Taxonomy" id="33945"/>
    <lineage>
        <taxon>Bacteria</taxon>
        <taxon>Bacillati</taxon>
        <taxon>Bacillota</taxon>
        <taxon>Bacilli</taxon>
        <taxon>Lactobacillales</taxon>
        <taxon>Enterococcaceae</taxon>
        <taxon>Enterococcus</taxon>
    </lineage>
</organism>
<name>A0A437URL0_ENTAV</name>
<dbReference type="GO" id="GO:0008859">
    <property type="term" value="F:exoribonuclease II activity"/>
    <property type="evidence" value="ECO:0007669"/>
    <property type="project" value="UniProtKB-UniRule"/>
</dbReference>
<dbReference type="PANTHER" id="PTHR23355">
    <property type="entry name" value="RIBONUCLEASE"/>
    <property type="match status" value="1"/>
</dbReference>